<feature type="transmembrane region" description="Helical" evidence="1">
    <location>
        <begin position="123"/>
        <end position="145"/>
    </location>
</feature>
<keyword evidence="1" id="KW-1133">Transmembrane helix</keyword>
<dbReference type="GO" id="GO:0000155">
    <property type="term" value="F:phosphorelay sensor kinase activity"/>
    <property type="evidence" value="ECO:0007669"/>
    <property type="project" value="InterPro"/>
</dbReference>
<feature type="transmembrane region" description="Helical" evidence="1">
    <location>
        <begin position="7"/>
        <end position="24"/>
    </location>
</feature>
<feature type="transmembrane region" description="Helical" evidence="1">
    <location>
        <begin position="77"/>
        <end position="103"/>
    </location>
</feature>
<reference evidence="3" key="4">
    <citation type="submission" date="2024-05" db="EMBL/GenBank/DDBJ databases">
        <authorList>
            <person name="Sun Q."/>
            <person name="Zhou Y."/>
        </authorList>
    </citation>
    <scope>NUCLEOTIDE SEQUENCE</scope>
    <source>
        <strain evidence="3">CGMCC 1.15287</strain>
    </source>
</reference>
<dbReference type="InterPro" id="IPR010559">
    <property type="entry name" value="Sig_transdc_His_kin_internal"/>
</dbReference>
<evidence type="ECO:0000313" key="5">
    <source>
        <dbReference type="Proteomes" id="UP000532273"/>
    </source>
</evidence>
<dbReference type="InterPro" id="IPR050640">
    <property type="entry name" value="Bact_2-comp_sensor_kinase"/>
</dbReference>
<reference evidence="4 5" key="3">
    <citation type="submission" date="2020-08" db="EMBL/GenBank/DDBJ databases">
        <title>Genomic Encyclopedia of Type Strains, Phase IV (KMG-IV): sequencing the most valuable type-strain genomes for metagenomic binning, comparative biology and taxonomic classification.</title>
        <authorList>
            <person name="Goeker M."/>
        </authorList>
    </citation>
    <scope>NUCLEOTIDE SEQUENCE [LARGE SCALE GENOMIC DNA]</scope>
    <source>
        <strain evidence="4 5">DSM 100774</strain>
    </source>
</reference>
<protein>
    <recommendedName>
        <fullName evidence="2">Signal transduction histidine kinase internal region domain-containing protein</fullName>
    </recommendedName>
</protein>
<name>A0A7W6P5Y1_9SPHI</name>
<organism evidence="4 5">
    <name type="scientific">Pedobacter zeae</name>
    <dbReference type="NCBI Taxonomy" id="1737356"/>
    <lineage>
        <taxon>Bacteria</taxon>
        <taxon>Pseudomonadati</taxon>
        <taxon>Bacteroidota</taxon>
        <taxon>Sphingobacteriia</taxon>
        <taxon>Sphingobacteriales</taxon>
        <taxon>Sphingobacteriaceae</taxon>
        <taxon>Pedobacter</taxon>
    </lineage>
</organism>
<dbReference type="AlphaFoldDB" id="A0A7W6P5Y1"/>
<keyword evidence="1" id="KW-0472">Membrane</keyword>
<gene>
    <name evidence="3" type="ORF">GCM10007422_11960</name>
    <name evidence="4" type="ORF">GGQ60_001432</name>
</gene>
<dbReference type="EMBL" id="JACIEF010000002">
    <property type="protein sequence ID" value="MBB4107451.1"/>
    <property type="molecule type" value="Genomic_DNA"/>
</dbReference>
<keyword evidence="1" id="KW-0812">Transmembrane</keyword>
<accession>A0A7W6P5Y1</accession>
<evidence type="ECO:0000313" key="3">
    <source>
        <dbReference type="EMBL" id="GGG99243.1"/>
    </source>
</evidence>
<dbReference type="GO" id="GO:0016020">
    <property type="term" value="C:membrane"/>
    <property type="evidence" value="ECO:0007669"/>
    <property type="project" value="InterPro"/>
</dbReference>
<evidence type="ECO:0000313" key="4">
    <source>
        <dbReference type="EMBL" id="MBB4107451.1"/>
    </source>
</evidence>
<dbReference type="PANTHER" id="PTHR34220:SF7">
    <property type="entry name" value="SENSOR HISTIDINE KINASE YPDA"/>
    <property type="match status" value="1"/>
</dbReference>
<evidence type="ECO:0000313" key="6">
    <source>
        <dbReference type="Proteomes" id="UP000642938"/>
    </source>
</evidence>
<comment type="caution">
    <text evidence="4">The sequence shown here is derived from an EMBL/GenBank/DDBJ whole genome shotgun (WGS) entry which is preliminary data.</text>
</comment>
<dbReference type="Proteomes" id="UP000642938">
    <property type="component" value="Unassembled WGS sequence"/>
</dbReference>
<evidence type="ECO:0000256" key="1">
    <source>
        <dbReference type="SAM" id="Phobius"/>
    </source>
</evidence>
<reference evidence="3" key="1">
    <citation type="journal article" date="2014" name="Int. J. Syst. Evol. Microbiol.">
        <title>Complete genome of a new Firmicutes species belonging to the dominant human colonic microbiota ('Ruminococcus bicirculans') reveals two chromosomes and a selective capacity to utilize plant glucans.</title>
        <authorList>
            <consortium name="NISC Comparative Sequencing Program"/>
            <person name="Wegmann U."/>
            <person name="Louis P."/>
            <person name="Goesmann A."/>
            <person name="Henrissat B."/>
            <person name="Duncan S.H."/>
            <person name="Flint H.J."/>
        </authorList>
    </citation>
    <scope>NUCLEOTIDE SEQUENCE</scope>
    <source>
        <strain evidence="3">CGMCC 1.15287</strain>
    </source>
</reference>
<dbReference type="Proteomes" id="UP000532273">
    <property type="component" value="Unassembled WGS sequence"/>
</dbReference>
<keyword evidence="6" id="KW-1185">Reference proteome</keyword>
<proteinExistence type="predicted"/>
<reference evidence="6" key="2">
    <citation type="journal article" date="2019" name="Int. J. Syst. Evol. Microbiol.">
        <title>The Global Catalogue of Microorganisms (GCM) 10K type strain sequencing project: providing services to taxonomists for standard genome sequencing and annotation.</title>
        <authorList>
            <consortium name="The Broad Institute Genomics Platform"/>
            <consortium name="The Broad Institute Genome Sequencing Center for Infectious Disease"/>
            <person name="Wu L."/>
            <person name="Ma J."/>
        </authorList>
    </citation>
    <scope>NUCLEOTIDE SEQUENCE [LARGE SCALE GENOMIC DNA]</scope>
    <source>
        <strain evidence="6">CGMCC 1.15287</strain>
    </source>
</reference>
<dbReference type="Pfam" id="PF06580">
    <property type="entry name" value="His_kinase"/>
    <property type="match status" value="1"/>
</dbReference>
<feature type="domain" description="Signal transduction histidine kinase internal region" evidence="2">
    <location>
        <begin position="164"/>
        <end position="240"/>
    </location>
</feature>
<feature type="transmembrane region" description="Helical" evidence="1">
    <location>
        <begin position="44"/>
        <end position="65"/>
    </location>
</feature>
<dbReference type="PANTHER" id="PTHR34220">
    <property type="entry name" value="SENSOR HISTIDINE KINASE YPDA"/>
    <property type="match status" value="1"/>
</dbReference>
<dbReference type="EMBL" id="BMHZ01000001">
    <property type="protein sequence ID" value="GGG99243.1"/>
    <property type="molecule type" value="Genomic_DNA"/>
</dbReference>
<sequence length="351" mass="41233">MNKRTAFNFSTIFEILIWVFYVTLYKYSYLIENSGLQRIPGNDFPYPMICLFGICSTLPIIPYYRWAIPKLLHLKKYIALILITVVYFIFMTPYINMFLAWIFRQFTYGNPVYAYFDHQHRGFFSDWNLIMTDSIAFLSIAFSRFSYQNEVMRHKVETDHLKLQLDLLKAQLQPHFLFNTLNSLYGMSLVQSKDTSRFILLLSQMMQYILYDGNQEEVPLSEEVNFLKGYFEIEQKKFPEASIRFNIPETIPDMKVPPLLFLPLVENAFKHGRHKLENKAGVTAGLLLDQQGLFFKIENEMLPPQPLKSSRGGIGLVNIRKRLELYYPGKHKLRVQELNGMYTADLSITLK</sequence>
<dbReference type="RefSeq" id="WP_183761477.1">
    <property type="nucleotide sequence ID" value="NZ_BMHZ01000001.1"/>
</dbReference>
<evidence type="ECO:0000259" key="2">
    <source>
        <dbReference type="Pfam" id="PF06580"/>
    </source>
</evidence>